<feature type="active site" description="Proton donor/acceptor" evidence="6">
    <location>
        <position position="181"/>
    </location>
</feature>
<dbReference type="SMART" id="SM01133">
    <property type="entry name" value="DeoC"/>
    <property type="match status" value="1"/>
</dbReference>
<sequence length="221" mass="23512">MTNLASYIDHTLLKPEATQSDIELLCDEAVKYRFATVCIHPSWITIAKKRLGESSVGITTVIGFPLGMTTTSTKVNETIDSIKLGATEVDMVINIGELKSNNHSLVKGDIEKVVEAAKGVPVKVIIETGMLTDEEKRVACKLAVEAGAQFVKTSTGFGPGYATVSDIELMKNIVGDQAEVKASGGVRDQETALTMIKAGATRIGTSSGKEILQGTTSKTTY</sequence>
<evidence type="ECO:0000256" key="3">
    <source>
        <dbReference type="ARBA" id="ARBA00023239"/>
    </source>
</evidence>
<name>A0ABU3X986_9BACI</name>
<dbReference type="PANTHER" id="PTHR10889:SF1">
    <property type="entry name" value="DEOXYRIBOSE-PHOSPHATE ALDOLASE"/>
    <property type="match status" value="1"/>
</dbReference>
<evidence type="ECO:0000313" key="8">
    <source>
        <dbReference type="Proteomes" id="UP001287282"/>
    </source>
</evidence>
<keyword evidence="2 6" id="KW-0963">Cytoplasm</keyword>
<keyword evidence="8" id="KW-1185">Reference proteome</keyword>
<evidence type="ECO:0000313" key="7">
    <source>
        <dbReference type="EMBL" id="MDV2684435.1"/>
    </source>
</evidence>
<proteinExistence type="inferred from homology"/>
<gene>
    <name evidence="6 7" type="primary">deoC</name>
    <name evidence="7" type="ORF">RYX56_08635</name>
</gene>
<dbReference type="PANTHER" id="PTHR10889">
    <property type="entry name" value="DEOXYRIBOSE-PHOSPHATE ALDOLASE"/>
    <property type="match status" value="1"/>
</dbReference>
<dbReference type="HAMAP" id="MF_00114">
    <property type="entry name" value="DeoC_type1"/>
    <property type="match status" value="1"/>
</dbReference>
<comment type="pathway">
    <text evidence="6">Carbohydrate degradation; 2-deoxy-D-ribose 1-phosphate degradation; D-glyceraldehyde 3-phosphate and acetaldehyde from 2-deoxy-alpha-D-ribose 1-phosphate: step 2/2.</text>
</comment>
<reference evidence="7 8" key="1">
    <citation type="submission" date="2023-10" db="EMBL/GenBank/DDBJ databases">
        <title>Screening of Alkalihalobacillus lindianensis BZ-TG-R113 and Its Alleviation of Salt Stress on Rapeseed Growth.</title>
        <authorList>
            <person name="Zhao B."/>
            <person name="Guo T."/>
        </authorList>
    </citation>
    <scope>NUCLEOTIDE SEQUENCE [LARGE SCALE GENOMIC DNA]</scope>
    <source>
        <strain evidence="7 8">BZ-TG-R113</strain>
    </source>
</reference>
<dbReference type="Proteomes" id="UP001287282">
    <property type="component" value="Unassembled WGS sequence"/>
</dbReference>
<dbReference type="GO" id="GO:0004139">
    <property type="term" value="F:deoxyribose-phosphate aldolase activity"/>
    <property type="evidence" value="ECO:0007669"/>
    <property type="project" value="UniProtKB-EC"/>
</dbReference>
<dbReference type="InterPro" id="IPR011343">
    <property type="entry name" value="DeoC"/>
</dbReference>
<dbReference type="EC" id="4.1.2.4" evidence="6"/>
<feature type="active site" description="Schiff-base intermediate with acetaldehyde" evidence="6">
    <location>
        <position position="152"/>
    </location>
</feature>
<dbReference type="InterPro" id="IPR002915">
    <property type="entry name" value="DeoC/FbaB/LacD_aldolase"/>
</dbReference>
<keyword evidence="4 6" id="KW-0704">Schiff base</keyword>
<keyword evidence="3 6" id="KW-0456">Lyase</keyword>
<dbReference type="InterPro" id="IPR028581">
    <property type="entry name" value="DeoC_typeI"/>
</dbReference>
<dbReference type="NCBIfam" id="TIGR00126">
    <property type="entry name" value="deoC"/>
    <property type="match status" value="1"/>
</dbReference>
<dbReference type="CDD" id="cd00959">
    <property type="entry name" value="DeoC"/>
    <property type="match status" value="1"/>
</dbReference>
<comment type="subcellular location">
    <subcellularLocation>
        <location evidence="6">Cytoplasm</location>
    </subcellularLocation>
</comment>
<evidence type="ECO:0000256" key="4">
    <source>
        <dbReference type="ARBA" id="ARBA00023270"/>
    </source>
</evidence>
<comment type="catalytic activity">
    <reaction evidence="5 6">
        <text>2-deoxy-D-ribose 5-phosphate = D-glyceraldehyde 3-phosphate + acetaldehyde</text>
        <dbReference type="Rhea" id="RHEA:12821"/>
        <dbReference type="ChEBI" id="CHEBI:15343"/>
        <dbReference type="ChEBI" id="CHEBI:59776"/>
        <dbReference type="ChEBI" id="CHEBI:62877"/>
        <dbReference type="EC" id="4.1.2.4"/>
    </reaction>
</comment>
<dbReference type="Pfam" id="PF01791">
    <property type="entry name" value="DeoC"/>
    <property type="match status" value="1"/>
</dbReference>
<dbReference type="RefSeq" id="WP_317121666.1">
    <property type="nucleotide sequence ID" value="NZ_JAWJBA010000002.1"/>
</dbReference>
<dbReference type="SUPFAM" id="SSF51569">
    <property type="entry name" value="Aldolase"/>
    <property type="match status" value="1"/>
</dbReference>
<feature type="active site" description="Proton donor/acceptor" evidence="6">
    <location>
        <position position="90"/>
    </location>
</feature>
<evidence type="ECO:0000256" key="1">
    <source>
        <dbReference type="ARBA" id="ARBA00010936"/>
    </source>
</evidence>
<evidence type="ECO:0000256" key="6">
    <source>
        <dbReference type="HAMAP-Rule" id="MF_00114"/>
    </source>
</evidence>
<comment type="function">
    <text evidence="6">Catalyzes a reversible aldol reaction between acetaldehyde and D-glyceraldehyde 3-phosphate to generate 2-deoxy-D-ribose 5-phosphate.</text>
</comment>
<accession>A0ABU3X986</accession>
<dbReference type="InterPro" id="IPR013785">
    <property type="entry name" value="Aldolase_TIM"/>
</dbReference>
<organism evidence="7 8">
    <name type="scientific">Alkalihalophilus lindianensis</name>
    <dbReference type="NCBI Taxonomy" id="1630542"/>
    <lineage>
        <taxon>Bacteria</taxon>
        <taxon>Bacillati</taxon>
        <taxon>Bacillota</taxon>
        <taxon>Bacilli</taxon>
        <taxon>Bacillales</taxon>
        <taxon>Bacillaceae</taxon>
        <taxon>Alkalihalophilus</taxon>
    </lineage>
</organism>
<evidence type="ECO:0000256" key="5">
    <source>
        <dbReference type="ARBA" id="ARBA00048791"/>
    </source>
</evidence>
<dbReference type="PIRSF" id="PIRSF001357">
    <property type="entry name" value="DeoC"/>
    <property type="match status" value="1"/>
</dbReference>
<dbReference type="Gene3D" id="3.20.20.70">
    <property type="entry name" value="Aldolase class I"/>
    <property type="match status" value="1"/>
</dbReference>
<comment type="caution">
    <text evidence="7">The sequence shown here is derived from an EMBL/GenBank/DDBJ whole genome shotgun (WGS) entry which is preliminary data.</text>
</comment>
<comment type="similarity">
    <text evidence="1 6">Belongs to the DeoC/FbaB aldolase family. DeoC type 1 subfamily.</text>
</comment>
<evidence type="ECO:0000256" key="2">
    <source>
        <dbReference type="ARBA" id="ARBA00022490"/>
    </source>
</evidence>
<dbReference type="EMBL" id="JAWJBA010000002">
    <property type="protein sequence ID" value="MDV2684435.1"/>
    <property type="molecule type" value="Genomic_DNA"/>
</dbReference>
<protein>
    <recommendedName>
        <fullName evidence="6">Deoxyribose-phosphate aldolase</fullName>
        <shortName evidence="6">DERA</shortName>
        <ecNumber evidence="6">4.1.2.4</ecNumber>
    </recommendedName>
    <alternativeName>
        <fullName evidence="6">2-deoxy-D-ribose 5-phosphate aldolase</fullName>
    </alternativeName>
    <alternativeName>
        <fullName evidence="6">Phosphodeoxyriboaldolase</fullName>
        <shortName evidence="6">Deoxyriboaldolase</shortName>
    </alternativeName>
</protein>